<sequence length="187" mass="19786">MVSTAAPAEPVLLSGAPFLDTSPDDLVFGTDAPRLPALAVHRSRPAGHPGTALELRVLGASHQLVLERAGTPWIETLACRPGRRPHLPGRHRAPAPAPFARDYEAACTVTVHDRGGLAAAVEDLLADCAAAPHGLVVRFAGDPLALTGVCADDDGGTLRWRTWHVYPQCGRVVRTRSALRLLPEDPA</sequence>
<evidence type="ECO:0000313" key="2">
    <source>
        <dbReference type="Proteomes" id="UP000057181"/>
    </source>
</evidence>
<gene>
    <name evidence="1" type="ORF">AS188_05520</name>
</gene>
<reference evidence="1 2" key="1">
    <citation type="submission" date="2015-11" db="EMBL/GenBank/DDBJ databases">
        <title>Complete Genome Sequence of Kocuria flava strain HO-9041.</title>
        <authorList>
            <person name="Zhou M."/>
            <person name="Dai J."/>
        </authorList>
    </citation>
    <scope>NUCLEOTIDE SEQUENCE [LARGE SCALE GENOMIC DNA]</scope>
    <source>
        <strain evidence="1 2">HO-9041</strain>
    </source>
</reference>
<dbReference type="STRING" id="446860.AS188_05520"/>
<dbReference type="KEGG" id="kfv:AS188_05520"/>
<organism evidence="1 2">
    <name type="scientific">Kocuria flava</name>
    <dbReference type="NCBI Taxonomy" id="446860"/>
    <lineage>
        <taxon>Bacteria</taxon>
        <taxon>Bacillati</taxon>
        <taxon>Actinomycetota</taxon>
        <taxon>Actinomycetes</taxon>
        <taxon>Micrococcales</taxon>
        <taxon>Micrococcaceae</taxon>
        <taxon>Kocuria</taxon>
    </lineage>
</organism>
<dbReference type="AlphaFoldDB" id="A0A0U2WS34"/>
<dbReference type="Pfam" id="PF10936">
    <property type="entry name" value="DUF2617"/>
    <property type="match status" value="1"/>
</dbReference>
<evidence type="ECO:0008006" key="3">
    <source>
        <dbReference type="Google" id="ProtNLM"/>
    </source>
</evidence>
<name>A0A0U2WS34_9MICC</name>
<proteinExistence type="predicted"/>
<dbReference type="Proteomes" id="UP000057181">
    <property type="component" value="Chromosome"/>
</dbReference>
<dbReference type="InterPro" id="IPR024486">
    <property type="entry name" value="DUF2617"/>
</dbReference>
<evidence type="ECO:0000313" key="1">
    <source>
        <dbReference type="EMBL" id="ALU39300.1"/>
    </source>
</evidence>
<accession>A0A0U2WS34</accession>
<protein>
    <recommendedName>
        <fullName evidence="3">DUF2617 domain-containing protein</fullName>
    </recommendedName>
</protein>
<dbReference type="EMBL" id="CP013254">
    <property type="protein sequence ID" value="ALU39300.1"/>
    <property type="molecule type" value="Genomic_DNA"/>
</dbReference>